<dbReference type="PANTHER" id="PTHR38663:SF1">
    <property type="entry name" value="L-ORNITHINE N(5)-MONOOXYGENASE"/>
    <property type="match status" value="1"/>
</dbReference>
<dbReference type="AlphaFoldDB" id="A0A9P4NEB5"/>
<keyword evidence="2" id="KW-1185">Reference proteome</keyword>
<evidence type="ECO:0000313" key="1">
    <source>
        <dbReference type="EMBL" id="KAF2417125.1"/>
    </source>
</evidence>
<dbReference type="Proteomes" id="UP000800235">
    <property type="component" value="Unassembled WGS sequence"/>
</dbReference>
<dbReference type="InterPro" id="IPR036188">
    <property type="entry name" value="FAD/NAD-bd_sf"/>
</dbReference>
<evidence type="ECO:0000313" key="2">
    <source>
        <dbReference type="Proteomes" id="UP000800235"/>
    </source>
</evidence>
<comment type="caution">
    <text evidence="1">The sequence shown here is derived from an EMBL/GenBank/DDBJ whole genome shotgun (WGS) entry which is preliminary data.</text>
</comment>
<accession>A0A9P4NEB5</accession>
<sequence>MAASRSAAKGKGSKIYDVVIIGAGPCGLATAARLRESHPSALFTDEEQARYSWINRNGRQTSIKDYRSGKIRPASTARNIDMLVLDSTSASWMTRGNLLLEKLEIKYVRSPMFFHPDPQDRDALLAYCTQNKDESLCQQEIAGCVGREVSKHRKKRKAGGKLCPARINERERHDYFAPSATAFQWFCAECVERYSLQNVVVQDSVESLDYDFVPGIRMDEKRLFSLGTKKSAYLARTRGFAHALELESDHAIVPPRIRRRIRDSQATTVLVIGGGLTSAQVADSLLQQGVSKVILVLRGPLKIKPFDVDLAWVAKWRNQQKAAFWTADDIQERLAMAKAARDGGSVTPRFAKILRNWIAEGKLQLCTHTEWVIETVPLVTNMPAFEHVVFATGLNSDVKTMPVLRTINDKYPIESSGGLPLIKDNLMWRKDVPLFVTGKMAMLQVGPGAGNLEGARLCAERVAWGVINMLDEPCEDENDCCGGRDVSGSHESYVLGIGSKFDILDVGA</sequence>
<protein>
    <recommendedName>
        <fullName evidence="3">L-ornithine N(5)-monooxygenase</fullName>
    </recommendedName>
</protein>
<proteinExistence type="predicted"/>
<dbReference type="SUPFAM" id="SSF51905">
    <property type="entry name" value="FAD/NAD(P)-binding domain"/>
    <property type="match status" value="1"/>
</dbReference>
<dbReference type="EMBL" id="MU007144">
    <property type="protein sequence ID" value="KAF2417125.1"/>
    <property type="molecule type" value="Genomic_DNA"/>
</dbReference>
<dbReference type="OrthoDB" id="76038at2759"/>
<reference evidence="1" key="1">
    <citation type="journal article" date="2020" name="Stud. Mycol.">
        <title>101 Dothideomycetes genomes: a test case for predicting lifestyles and emergence of pathogens.</title>
        <authorList>
            <person name="Haridas S."/>
            <person name="Albert R."/>
            <person name="Binder M."/>
            <person name="Bloem J."/>
            <person name="Labutti K."/>
            <person name="Salamov A."/>
            <person name="Andreopoulos B."/>
            <person name="Baker S."/>
            <person name="Barry K."/>
            <person name="Bills G."/>
            <person name="Bluhm B."/>
            <person name="Cannon C."/>
            <person name="Castanera R."/>
            <person name="Culley D."/>
            <person name="Daum C."/>
            <person name="Ezra D."/>
            <person name="Gonzalez J."/>
            <person name="Henrissat B."/>
            <person name="Kuo A."/>
            <person name="Liang C."/>
            <person name="Lipzen A."/>
            <person name="Lutzoni F."/>
            <person name="Magnuson J."/>
            <person name="Mondo S."/>
            <person name="Nolan M."/>
            <person name="Ohm R."/>
            <person name="Pangilinan J."/>
            <person name="Park H.-J."/>
            <person name="Ramirez L."/>
            <person name="Alfaro M."/>
            <person name="Sun H."/>
            <person name="Tritt A."/>
            <person name="Yoshinaga Y."/>
            <person name="Zwiers L.-H."/>
            <person name="Turgeon B."/>
            <person name="Goodwin S."/>
            <person name="Spatafora J."/>
            <person name="Crous P."/>
            <person name="Grigoriev I."/>
        </authorList>
    </citation>
    <scope>NUCLEOTIDE SEQUENCE</scope>
    <source>
        <strain evidence="1">CBS 130266</strain>
    </source>
</reference>
<organism evidence="1 2">
    <name type="scientific">Tothia fuscella</name>
    <dbReference type="NCBI Taxonomy" id="1048955"/>
    <lineage>
        <taxon>Eukaryota</taxon>
        <taxon>Fungi</taxon>
        <taxon>Dikarya</taxon>
        <taxon>Ascomycota</taxon>
        <taxon>Pezizomycotina</taxon>
        <taxon>Dothideomycetes</taxon>
        <taxon>Pleosporomycetidae</taxon>
        <taxon>Venturiales</taxon>
        <taxon>Cylindrosympodiaceae</taxon>
        <taxon>Tothia</taxon>
    </lineage>
</organism>
<dbReference type="Gene3D" id="3.50.50.60">
    <property type="entry name" value="FAD/NAD(P)-binding domain"/>
    <property type="match status" value="2"/>
</dbReference>
<name>A0A9P4NEB5_9PEZI</name>
<gene>
    <name evidence="1" type="ORF">EJ08DRAFT_690859</name>
</gene>
<evidence type="ECO:0008006" key="3">
    <source>
        <dbReference type="Google" id="ProtNLM"/>
    </source>
</evidence>
<dbReference type="PANTHER" id="PTHR38663">
    <property type="match status" value="1"/>
</dbReference>